<reference evidence="1" key="2">
    <citation type="submission" date="2023-05" db="EMBL/GenBank/DDBJ databases">
        <authorList>
            <person name="Fouks B."/>
        </authorList>
    </citation>
    <scope>NUCLEOTIDE SEQUENCE</scope>
    <source>
        <strain evidence="1">Stay&amp;Tobe</strain>
        <tissue evidence="1">Testes</tissue>
    </source>
</reference>
<dbReference type="Proteomes" id="UP001233999">
    <property type="component" value="Unassembled WGS sequence"/>
</dbReference>
<sequence>IPSTVTTKLLVLFPNIFISSIDSDYSTLEREASIARRGMNGVSHHHQQQAAAG</sequence>
<reference evidence="1" key="1">
    <citation type="journal article" date="2023" name="IScience">
        <title>Live-bearing cockroach genome reveals convergent evolutionary mechanisms linked to viviparity in insects and beyond.</title>
        <authorList>
            <person name="Fouks B."/>
            <person name="Harrison M.C."/>
            <person name="Mikhailova A.A."/>
            <person name="Marchal E."/>
            <person name="English S."/>
            <person name="Carruthers M."/>
            <person name="Jennings E.C."/>
            <person name="Chiamaka E.L."/>
            <person name="Frigard R.A."/>
            <person name="Pippel M."/>
            <person name="Attardo G.M."/>
            <person name="Benoit J.B."/>
            <person name="Bornberg-Bauer E."/>
            <person name="Tobe S.S."/>
        </authorList>
    </citation>
    <scope>NUCLEOTIDE SEQUENCE</scope>
    <source>
        <strain evidence="1">Stay&amp;Tobe</strain>
    </source>
</reference>
<proteinExistence type="predicted"/>
<feature type="non-terminal residue" evidence="1">
    <location>
        <position position="1"/>
    </location>
</feature>
<organism evidence="1 2">
    <name type="scientific">Diploptera punctata</name>
    <name type="common">Pacific beetle cockroach</name>
    <dbReference type="NCBI Taxonomy" id="6984"/>
    <lineage>
        <taxon>Eukaryota</taxon>
        <taxon>Metazoa</taxon>
        <taxon>Ecdysozoa</taxon>
        <taxon>Arthropoda</taxon>
        <taxon>Hexapoda</taxon>
        <taxon>Insecta</taxon>
        <taxon>Pterygota</taxon>
        <taxon>Neoptera</taxon>
        <taxon>Polyneoptera</taxon>
        <taxon>Dictyoptera</taxon>
        <taxon>Blattodea</taxon>
        <taxon>Blaberoidea</taxon>
        <taxon>Blaberidae</taxon>
        <taxon>Diplopterinae</taxon>
        <taxon>Diploptera</taxon>
    </lineage>
</organism>
<feature type="non-terminal residue" evidence="1">
    <location>
        <position position="53"/>
    </location>
</feature>
<dbReference type="EMBL" id="JASPKZ010010693">
    <property type="protein sequence ID" value="KAJ9573594.1"/>
    <property type="molecule type" value="Genomic_DNA"/>
</dbReference>
<accession>A0AAD7Z439</accession>
<gene>
    <name evidence="1" type="ORF">L9F63_009029</name>
</gene>
<name>A0AAD7Z439_DIPPU</name>
<comment type="caution">
    <text evidence="1">The sequence shown here is derived from an EMBL/GenBank/DDBJ whole genome shotgun (WGS) entry which is preliminary data.</text>
</comment>
<evidence type="ECO:0000313" key="2">
    <source>
        <dbReference type="Proteomes" id="UP001233999"/>
    </source>
</evidence>
<evidence type="ECO:0000313" key="1">
    <source>
        <dbReference type="EMBL" id="KAJ9573594.1"/>
    </source>
</evidence>
<protein>
    <submittedName>
        <fullName evidence="1">Uncharacterized protein</fullName>
    </submittedName>
</protein>
<dbReference type="AlphaFoldDB" id="A0AAD7Z439"/>
<keyword evidence="2" id="KW-1185">Reference proteome</keyword>